<organism evidence="1 2">
    <name type="scientific">Flaviramulus basaltis</name>
    <dbReference type="NCBI Taxonomy" id="369401"/>
    <lineage>
        <taxon>Bacteria</taxon>
        <taxon>Pseudomonadati</taxon>
        <taxon>Bacteroidota</taxon>
        <taxon>Flavobacteriia</taxon>
        <taxon>Flavobacteriales</taxon>
        <taxon>Flavobacteriaceae</taxon>
        <taxon>Flaviramulus</taxon>
    </lineage>
</organism>
<accession>A0A1K2IAZ2</accession>
<evidence type="ECO:0000313" key="2">
    <source>
        <dbReference type="Proteomes" id="UP000182544"/>
    </source>
</evidence>
<dbReference type="Proteomes" id="UP000182544">
    <property type="component" value="Unassembled WGS sequence"/>
</dbReference>
<name>A0A1K2IAZ2_9FLAO</name>
<protein>
    <submittedName>
        <fullName evidence="1">Uncharacterized protein</fullName>
    </submittedName>
</protein>
<keyword evidence="2" id="KW-1185">Reference proteome</keyword>
<gene>
    <name evidence="1" type="ORF">SAMN05428642_101279</name>
</gene>
<proteinExistence type="predicted"/>
<dbReference type="EMBL" id="FPKV01000001">
    <property type="protein sequence ID" value="SFZ89442.1"/>
    <property type="molecule type" value="Genomic_DNA"/>
</dbReference>
<reference evidence="1 2" key="1">
    <citation type="submission" date="2016-10" db="EMBL/GenBank/DDBJ databases">
        <authorList>
            <person name="de Groot N.N."/>
        </authorList>
    </citation>
    <scope>NUCLEOTIDE SEQUENCE [LARGE SCALE GENOMIC DNA]</scope>
    <source>
        <strain evidence="1 2">DSM 18180</strain>
    </source>
</reference>
<dbReference type="AlphaFoldDB" id="A0A1K2IAZ2"/>
<evidence type="ECO:0000313" key="1">
    <source>
        <dbReference type="EMBL" id="SFZ89442.1"/>
    </source>
</evidence>
<sequence>MKHKIFNIVINTYEKLLDTQKQDYLGVPFRQLKK</sequence>